<dbReference type="InterPro" id="IPR013830">
    <property type="entry name" value="SGNH_hydro"/>
</dbReference>
<protein>
    <submittedName>
        <fullName evidence="3">SGNH hydrolase</fullName>
    </submittedName>
</protein>
<keyword evidence="4" id="KW-1185">Reference proteome</keyword>
<keyword evidence="3" id="KW-0378">Hydrolase</keyword>
<name>A0A1J7J787_9PEZI</name>
<organism evidence="3 4">
    <name type="scientific">Coniochaeta ligniaria NRRL 30616</name>
    <dbReference type="NCBI Taxonomy" id="1408157"/>
    <lineage>
        <taxon>Eukaryota</taxon>
        <taxon>Fungi</taxon>
        <taxon>Dikarya</taxon>
        <taxon>Ascomycota</taxon>
        <taxon>Pezizomycotina</taxon>
        <taxon>Sordariomycetes</taxon>
        <taxon>Sordariomycetidae</taxon>
        <taxon>Coniochaetales</taxon>
        <taxon>Coniochaetaceae</taxon>
        <taxon>Coniochaeta</taxon>
    </lineage>
</organism>
<dbReference type="CDD" id="cd00229">
    <property type="entry name" value="SGNH_hydrolase"/>
    <property type="match status" value="1"/>
</dbReference>
<dbReference type="GO" id="GO:0004622">
    <property type="term" value="F:phosphatidylcholine lysophospholipase activity"/>
    <property type="evidence" value="ECO:0007669"/>
    <property type="project" value="TreeGrafter"/>
</dbReference>
<proteinExistence type="predicted"/>
<dbReference type="Proteomes" id="UP000182658">
    <property type="component" value="Unassembled WGS sequence"/>
</dbReference>
<feature type="compositionally biased region" description="Acidic residues" evidence="1">
    <location>
        <begin position="234"/>
        <end position="243"/>
    </location>
</feature>
<accession>A0A1J7J787</accession>
<reference evidence="3 4" key="1">
    <citation type="submission" date="2016-10" db="EMBL/GenBank/DDBJ databases">
        <title>Draft genome sequence of Coniochaeta ligniaria NRRL30616, a lignocellulolytic fungus for bioabatement of inhibitors in plant biomass hydrolysates.</title>
        <authorList>
            <consortium name="DOE Joint Genome Institute"/>
            <person name="Jimenez D.J."/>
            <person name="Hector R.E."/>
            <person name="Riley R."/>
            <person name="Sun H."/>
            <person name="Grigoriev I.V."/>
            <person name="Van Elsas J.D."/>
            <person name="Nichols N.N."/>
        </authorList>
    </citation>
    <scope>NUCLEOTIDE SEQUENCE [LARGE SCALE GENOMIC DNA]</scope>
    <source>
        <strain evidence="3 4">NRRL 30616</strain>
    </source>
</reference>
<feature type="region of interest" description="Disordered" evidence="1">
    <location>
        <begin position="225"/>
        <end position="250"/>
    </location>
</feature>
<dbReference type="InterPro" id="IPR051532">
    <property type="entry name" value="Ester_Hydrolysis_Enzymes"/>
</dbReference>
<dbReference type="SUPFAM" id="SSF52266">
    <property type="entry name" value="SGNH hydrolase"/>
    <property type="match status" value="1"/>
</dbReference>
<dbReference type="AlphaFoldDB" id="A0A1J7J787"/>
<dbReference type="InParanoid" id="A0A1J7J787"/>
<gene>
    <name evidence="3" type="ORF">CONLIGDRAFT_67907</name>
</gene>
<dbReference type="PANTHER" id="PTHR30383">
    <property type="entry name" value="THIOESTERASE 1/PROTEASE 1/LYSOPHOSPHOLIPASE L1"/>
    <property type="match status" value="1"/>
</dbReference>
<dbReference type="InterPro" id="IPR036514">
    <property type="entry name" value="SGNH_hydro_sf"/>
</dbReference>
<sequence>MAKREPPAKTIRILCIGDSLTAGYSCLGAVYHPYEEKLVQMVEMAFPEYEVESVEDGMDGDLVSSRGNFLPRMTRRFAKKDDDGKFGPSYDWTIVLGGTNDLAWDTNSEAVFDALKKIWDIPLSHNSKVLALTIPEAGYNGKTRERIDAKRNKVNEMIKSYKRENFHVFDLHAAIPYFAMSDADRKEHWDDHIHFTESGYDLIGTKVGMALVSLLVKDKLKDQSPAKRRRNFPDDDGMFEEEGGNPNALDQGYIVVRRKDLE</sequence>
<dbReference type="OrthoDB" id="408760at2759"/>
<dbReference type="PANTHER" id="PTHR30383:SF19">
    <property type="entry name" value="FIBRONECTIN TYPE-III DOMAIN-CONTAINING PROTEIN"/>
    <property type="match status" value="1"/>
</dbReference>
<dbReference type="Pfam" id="PF13472">
    <property type="entry name" value="Lipase_GDSL_2"/>
    <property type="match status" value="1"/>
</dbReference>
<evidence type="ECO:0000259" key="2">
    <source>
        <dbReference type="Pfam" id="PF13472"/>
    </source>
</evidence>
<evidence type="ECO:0000313" key="3">
    <source>
        <dbReference type="EMBL" id="OIW35662.1"/>
    </source>
</evidence>
<evidence type="ECO:0000256" key="1">
    <source>
        <dbReference type="SAM" id="MobiDB-lite"/>
    </source>
</evidence>
<evidence type="ECO:0000313" key="4">
    <source>
        <dbReference type="Proteomes" id="UP000182658"/>
    </source>
</evidence>
<feature type="domain" description="SGNH hydrolase-type esterase" evidence="2">
    <location>
        <begin position="15"/>
        <end position="202"/>
    </location>
</feature>
<dbReference type="EMBL" id="KV875093">
    <property type="protein sequence ID" value="OIW35662.1"/>
    <property type="molecule type" value="Genomic_DNA"/>
</dbReference>
<dbReference type="Gene3D" id="3.40.50.1110">
    <property type="entry name" value="SGNH hydrolase"/>
    <property type="match status" value="1"/>
</dbReference>